<dbReference type="Proteomes" id="UP000085678">
    <property type="component" value="Unplaced"/>
</dbReference>
<comment type="subcellular location">
    <subcellularLocation>
        <location evidence="1">Membrane</location>
        <topology evidence="1">Multi-pass membrane protein</topology>
    </subcellularLocation>
</comment>
<dbReference type="AlphaFoldDB" id="A0A1S3IQM8"/>
<keyword evidence="2 5" id="KW-0812">Transmembrane</keyword>
<proteinExistence type="predicted"/>
<evidence type="ECO:0000256" key="5">
    <source>
        <dbReference type="SAM" id="Phobius"/>
    </source>
</evidence>
<feature type="transmembrane region" description="Helical" evidence="5">
    <location>
        <begin position="88"/>
        <end position="112"/>
    </location>
</feature>
<reference evidence="7" key="1">
    <citation type="submission" date="2025-08" db="UniProtKB">
        <authorList>
            <consortium name="RefSeq"/>
        </authorList>
    </citation>
    <scope>IDENTIFICATION</scope>
    <source>
        <tissue evidence="7">Gonads</tissue>
    </source>
</reference>
<organism evidence="6 7">
    <name type="scientific">Lingula anatina</name>
    <name type="common">Brachiopod</name>
    <name type="synonym">Lingula unguis</name>
    <dbReference type="NCBI Taxonomy" id="7574"/>
    <lineage>
        <taxon>Eukaryota</taxon>
        <taxon>Metazoa</taxon>
        <taxon>Spiralia</taxon>
        <taxon>Lophotrochozoa</taxon>
        <taxon>Brachiopoda</taxon>
        <taxon>Linguliformea</taxon>
        <taxon>Lingulata</taxon>
        <taxon>Lingulida</taxon>
        <taxon>Linguloidea</taxon>
        <taxon>Lingulidae</taxon>
        <taxon>Lingula</taxon>
    </lineage>
</organism>
<dbReference type="RefSeq" id="XP_013400373.1">
    <property type="nucleotide sequence ID" value="XM_013544919.1"/>
</dbReference>
<dbReference type="InterPro" id="IPR019184">
    <property type="entry name" value="Uncharacterised_TM-17"/>
</dbReference>
<dbReference type="FunCoup" id="A0A1S3IQM8">
    <property type="interactions" value="494"/>
</dbReference>
<evidence type="ECO:0000256" key="1">
    <source>
        <dbReference type="ARBA" id="ARBA00004141"/>
    </source>
</evidence>
<dbReference type="Pfam" id="PF09799">
    <property type="entry name" value="Transmemb_17"/>
    <property type="match status" value="1"/>
</dbReference>
<dbReference type="GO" id="GO:0035869">
    <property type="term" value="C:ciliary transition zone"/>
    <property type="evidence" value="ECO:0007669"/>
    <property type="project" value="TreeGrafter"/>
</dbReference>
<sequence>MAANPQHRGKVQVIRSSLPYQILLYCNAWYFGFFWIAEILIYIFKGETLPYPNGVLAAEVVLLFFLGGLESLRIFFGQKGNLTERMLTVVLCIVLSLPTLAGILYILLWQTYVLRVEVILSAIELVFIALELLFGIISVVTFARATPY</sequence>
<evidence type="ECO:0000256" key="4">
    <source>
        <dbReference type="ARBA" id="ARBA00023136"/>
    </source>
</evidence>
<feature type="transmembrane region" description="Helical" evidence="5">
    <location>
        <begin position="22"/>
        <end position="44"/>
    </location>
</feature>
<dbReference type="PANTHER" id="PTHR13531:SF0">
    <property type="entry name" value="GEO07735P1-RELATED"/>
    <property type="match status" value="1"/>
</dbReference>
<dbReference type="InParanoid" id="A0A1S3IQM8"/>
<evidence type="ECO:0000313" key="7">
    <source>
        <dbReference type="RefSeq" id="XP_013400373.1"/>
    </source>
</evidence>
<dbReference type="OMA" id="AEILMFV"/>
<gene>
    <name evidence="7" type="primary">LOC106166380</name>
</gene>
<accession>A0A1S3IQM8</accession>
<dbReference type="KEGG" id="lak:106166380"/>
<dbReference type="GO" id="GO:0016020">
    <property type="term" value="C:membrane"/>
    <property type="evidence" value="ECO:0007669"/>
    <property type="project" value="UniProtKB-SubCell"/>
</dbReference>
<protein>
    <submittedName>
        <fullName evidence="7">Transmembrane protein 216 isoform X1</fullName>
    </submittedName>
</protein>
<dbReference type="OrthoDB" id="262535at2759"/>
<evidence type="ECO:0000256" key="2">
    <source>
        <dbReference type="ARBA" id="ARBA00022692"/>
    </source>
</evidence>
<evidence type="ECO:0000313" key="6">
    <source>
        <dbReference type="Proteomes" id="UP000085678"/>
    </source>
</evidence>
<keyword evidence="3 5" id="KW-1133">Transmembrane helix</keyword>
<evidence type="ECO:0000256" key="3">
    <source>
        <dbReference type="ARBA" id="ARBA00022989"/>
    </source>
</evidence>
<dbReference type="GO" id="GO:1905515">
    <property type="term" value="P:non-motile cilium assembly"/>
    <property type="evidence" value="ECO:0007669"/>
    <property type="project" value="TreeGrafter"/>
</dbReference>
<name>A0A1S3IQM8_LINAN</name>
<dbReference type="PANTHER" id="PTHR13531">
    <property type="entry name" value="GEO07735P1-RELATED-RELATED"/>
    <property type="match status" value="1"/>
</dbReference>
<dbReference type="GeneID" id="106166380"/>
<keyword evidence="6" id="KW-1185">Reference proteome</keyword>
<dbReference type="STRING" id="7574.A0A1S3IQM8"/>
<keyword evidence="4 5" id="KW-0472">Membrane</keyword>
<feature type="transmembrane region" description="Helical" evidence="5">
    <location>
        <begin position="118"/>
        <end position="143"/>
    </location>
</feature>
<feature type="transmembrane region" description="Helical" evidence="5">
    <location>
        <begin position="56"/>
        <end position="76"/>
    </location>
</feature>